<keyword evidence="9" id="KW-0067">ATP-binding</keyword>
<dbReference type="EMBL" id="WBOB01000089">
    <property type="protein sequence ID" value="KAB1968464.1"/>
    <property type="molecule type" value="Genomic_DNA"/>
</dbReference>
<evidence type="ECO:0000256" key="5">
    <source>
        <dbReference type="ARBA" id="ARBA00022723"/>
    </source>
</evidence>
<comment type="caution">
    <text evidence="17">The sequence shown here is derived from an EMBL/GenBank/DDBJ whole genome shotgun (WGS) entry which is preliminary data.</text>
</comment>
<dbReference type="GO" id="GO:0005524">
    <property type="term" value="F:ATP binding"/>
    <property type="evidence" value="ECO:0007669"/>
    <property type="project" value="UniProtKB-KW"/>
</dbReference>
<evidence type="ECO:0000256" key="13">
    <source>
        <dbReference type="ARBA" id="ARBA00054914"/>
    </source>
</evidence>
<evidence type="ECO:0000256" key="2">
    <source>
        <dbReference type="ARBA" id="ARBA00004996"/>
    </source>
</evidence>
<dbReference type="Pfam" id="PF13793">
    <property type="entry name" value="Pribosyltran_N"/>
    <property type="match status" value="1"/>
</dbReference>
<dbReference type="PANTHER" id="PTHR10210">
    <property type="entry name" value="RIBOSE-PHOSPHATE DIPHOSPHOKINASE FAMILY MEMBER"/>
    <property type="match status" value="1"/>
</dbReference>
<proteinExistence type="inferred from homology"/>
<dbReference type="InterPro" id="IPR029057">
    <property type="entry name" value="PRTase-like"/>
</dbReference>
<dbReference type="EC" id="2.7.6.1" evidence="3"/>
<comment type="cofactor">
    <cofactor evidence="1">
        <name>Mg(2+)</name>
        <dbReference type="ChEBI" id="CHEBI:18420"/>
    </cofactor>
</comment>
<gene>
    <name evidence="17" type="primary">prs</name>
    <name evidence="17" type="ORF">F8251_09910</name>
</gene>
<evidence type="ECO:0000256" key="8">
    <source>
        <dbReference type="ARBA" id="ARBA00022777"/>
    </source>
</evidence>
<keyword evidence="7" id="KW-0547">Nucleotide-binding</keyword>
<name>A0A6A1Z4G1_9LACO</name>
<dbReference type="GO" id="GO:0000287">
    <property type="term" value="F:magnesium ion binding"/>
    <property type="evidence" value="ECO:0007669"/>
    <property type="project" value="InterPro"/>
</dbReference>
<evidence type="ECO:0000256" key="9">
    <source>
        <dbReference type="ARBA" id="ARBA00022840"/>
    </source>
</evidence>
<evidence type="ECO:0000313" key="18">
    <source>
        <dbReference type="Proteomes" id="UP000430323"/>
    </source>
</evidence>
<dbReference type="GO" id="GO:0006164">
    <property type="term" value="P:purine nucleotide biosynthetic process"/>
    <property type="evidence" value="ECO:0007669"/>
    <property type="project" value="TreeGrafter"/>
</dbReference>
<keyword evidence="10" id="KW-0460">Magnesium</keyword>
<evidence type="ECO:0000256" key="12">
    <source>
        <dbReference type="ARBA" id="ARBA00049535"/>
    </source>
</evidence>
<comment type="pathway">
    <text evidence="2">Metabolic intermediate biosynthesis; 5-phospho-alpha-D-ribose 1-diphosphate biosynthesis; 5-phospho-alpha-D-ribose 1-diphosphate from D-ribose 5-phosphate (route I): step 1/1.</text>
</comment>
<evidence type="ECO:0000256" key="10">
    <source>
        <dbReference type="ARBA" id="ARBA00022842"/>
    </source>
</evidence>
<evidence type="ECO:0000256" key="3">
    <source>
        <dbReference type="ARBA" id="ARBA00013247"/>
    </source>
</evidence>
<dbReference type="RefSeq" id="WP_151495702.1">
    <property type="nucleotide sequence ID" value="NZ_JBBOJP010000009.1"/>
</dbReference>
<evidence type="ECO:0000256" key="4">
    <source>
        <dbReference type="ARBA" id="ARBA00022679"/>
    </source>
</evidence>
<organism evidence="17 18">
    <name type="scientific">Lactobacillus crispatus</name>
    <dbReference type="NCBI Taxonomy" id="47770"/>
    <lineage>
        <taxon>Bacteria</taxon>
        <taxon>Bacillati</taxon>
        <taxon>Bacillota</taxon>
        <taxon>Bacilli</taxon>
        <taxon>Lactobacillales</taxon>
        <taxon>Lactobacillaceae</taxon>
        <taxon>Lactobacillus</taxon>
    </lineage>
</organism>
<feature type="domain" description="Ribose-phosphate pyrophosphokinase N-terminal" evidence="16">
    <location>
        <begin position="13"/>
        <end position="129"/>
    </location>
</feature>
<dbReference type="GO" id="GO:0002189">
    <property type="term" value="C:ribose phosphate diphosphokinase complex"/>
    <property type="evidence" value="ECO:0007669"/>
    <property type="project" value="TreeGrafter"/>
</dbReference>
<evidence type="ECO:0000313" key="17">
    <source>
        <dbReference type="EMBL" id="KAB1968464.1"/>
    </source>
</evidence>
<dbReference type="Gene3D" id="3.40.50.2020">
    <property type="match status" value="2"/>
</dbReference>
<dbReference type="SMART" id="SM01400">
    <property type="entry name" value="Pribosyltran_N"/>
    <property type="match status" value="1"/>
</dbReference>
<dbReference type="NCBIfam" id="NF002320">
    <property type="entry name" value="PRK01259.1"/>
    <property type="match status" value="1"/>
</dbReference>
<dbReference type="InterPro" id="IPR029099">
    <property type="entry name" value="Pribosyltran_N"/>
</dbReference>
<accession>A0A6A1Z4G1</accession>
<comment type="function">
    <text evidence="13">Involved in the biosynthesis of the central metabolite phospho-alpha-D-ribosyl-1-pyrophosphate (PRPP) via the transfer of pyrophosphoryl group from ATP to 1-hydroxyl of ribose-5-phosphate (Rib-5-P).</text>
</comment>
<sequence length="329" mass="36450">MNKEELHQLLHPMKVIGLGGNPALNEKIAAILHQPLIETAVHHFSDGEIQVNIGESVRGCDVFVIQSIQDPVNENFMELEIVLDALQRASAHVINVVVPYLAYSRSDTKTRSREPITAKLVANLLQLTGMDRLITVDLHASQIQGFYNIPVDHLHAIPLLGQYFLDNGIATKEDDDIVVVSPDHSGAMLARNFGQYFNAPIAIVDQRGARYDTEVHDMIGDVKDKKCIIIDDLIDTGSRISSSTKSVLAAGAKKVYVAATHALLSKNATGVLNELPIEQIVVTDTIKHKRYPDRMVRISVDQLLARGIDYVYNDRSIHQILKLSNLLCK</sequence>
<evidence type="ECO:0000259" key="16">
    <source>
        <dbReference type="Pfam" id="PF13793"/>
    </source>
</evidence>
<dbReference type="CDD" id="cd06223">
    <property type="entry name" value="PRTases_typeI"/>
    <property type="match status" value="1"/>
</dbReference>
<dbReference type="GO" id="GO:0004749">
    <property type="term" value="F:ribose phosphate diphosphokinase activity"/>
    <property type="evidence" value="ECO:0007669"/>
    <property type="project" value="UniProtKB-EC"/>
</dbReference>
<comment type="catalytic activity">
    <reaction evidence="12">
        <text>D-ribose 5-phosphate + ATP = 5-phospho-alpha-D-ribose 1-diphosphate + AMP + H(+)</text>
        <dbReference type="Rhea" id="RHEA:15609"/>
        <dbReference type="ChEBI" id="CHEBI:15378"/>
        <dbReference type="ChEBI" id="CHEBI:30616"/>
        <dbReference type="ChEBI" id="CHEBI:58017"/>
        <dbReference type="ChEBI" id="CHEBI:78346"/>
        <dbReference type="ChEBI" id="CHEBI:456215"/>
        <dbReference type="EC" id="2.7.6.1"/>
    </reaction>
</comment>
<evidence type="ECO:0000256" key="6">
    <source>
        <dbReference type="ARBA" id="ARBA00022727"/>
    </source>
</evidence>
<dbReference type="SUPFAM" id="SSF53271">
    <property type="entry name" value="PRTase-like"/>
    <property type="match status" value="2"/>
</dbReference>
<dbReference type="PANTHER" id="PTHR10210:SF41">
    <property type="entry name" value="RIBOSE-PHOSPHATE PYROPHOSPHOKINASE 1, CHLOROPLASTIC"/>
    <property type="match status" value="1"/>
</dbReference>
<dbReference type="AlphaFoldDB" id="A0A6A1Z4G1"/>
<dbReference type="Pfam" id="PF14572">
    <property type="entry name" value="Pribosyl_synth"/>
    <property type="match status" value="1"/>
</dbReference>
<protein>
    <recommendedName>
        <fullName evidence="15">Ribose-phosphate pyrophosphokinase</fullName>
        <ecNumber evidence="3">2.7.6.1</ecNumber>
    </recommendedName>
    <alternativeName>
        <fullName evidence="11">Phosphoribosyl pyrophosphate synthase</fullName>
    </alternativeName>
</protein>
<dbReference type="InterPro" id="IPR005946">
    <property type="entry name" value="Rib-P_diPkinase"/>
</dbReference>
<evidence type="ECO:0000256" key="15">
    <source>
        <dbReference type="ARBA" id="ARBA00069492"/>
    </source>
</evidence>
<evidence type="ECO:0000256" key="14">
    <source>
        <dbReference type="ARBA" id="ARBA00061444"/>
    </source>
</evidence>
<keyword evidence="8 17" id="KW-0418">Kinase</keyword>
<dbReference type="Proteomes" id="UP000430323">
    <property type="component" value="Unassembled WGS sequence"/>
</dbReference>
<keyword evidence="4 17" id="KW-0808">Transferase</keyword>
<keyword evidence="6" id="KW-0545">Nucleotide biosynthesis</keyword>
<reference evidence="17 18" key="1">
    <citation type="submission" date="2019-09" db="EMBL/GenBank/DDBJ databases">
        <title>Investigation of probiotic properties of different lactic acid bacteria.</title>
        <authorList>
            <person name="Jaomanjaka F."/>
            <person name="Blanc P."/>
        </authorList>
    </citation>
    <scope>NUCLEOTIDE SEQUENCE [LARGE SCALE GENOMIC DNA]</scope>
    <source>
        <strain evidence="17 18">BIO6272</strain>
    </source>
</reference>
<dbReference type="FunFam" id="3.40.50.2020:FF:000001">
    <property type="entry name" value="Ribose-phosphate pyrophosphokinase"/>
    <property type="match status" value="1"/>
</dbReference>
<dbReference type="GO" id="GO:0006015">
    <property type="term" value="P:5-phosphoribose 1-diphosphate biosynthetic process"/>
    <property type="evidence" value="ECO:0007669"/>
    <property type="project" value="TreeGrafter"/>
</dbReference>
<evidence type="ECO:0000256" key="11">
    <source>
        <dbReference type="ARBA" id="ARBA00029942"/>
    </source>
</evidence>
<keyword evidence="5" id="KW-0479">Metal-binding</keyword>
<dbReference type="NCBIfam" id="TIGR01251">
    <property type="entry name" value="ribP_PPkin"/>
    <property type="match status" value="1"/>
</dbReference>
<dbReference type="InterPro" id="IPR000836">
    <property type="entry name" value="PRTase_dom"/>
</dbReference>
<dbReference type="GO" id="GO:0016301">
    <property type="term" value="F:kinase activity"/>
    <property type="evidence" value="ECO:0007669"/>
    <property type="project" value="UniProtKB-KW"/>
</dbReference>
<dbReference type="GO" id="GO:0005737">
    <property type="term" value="C:cytoplasm"/>
    <property type="evidence" value="ECO:0007669"/>
    <property type="project" value="TreeGrafter"/>
</dbReference>
<evidence type="ECO:0000256" key="7">
    <source>
        <dbReference type="ARBA" id="ARBA00022741"/>
    </source>
</evidence>
<evidence type="ECO:0000256" key="1">
    <source>
        <dbReference type="ARBA" id="ARBA00001946"/>
    </source>
</evidence>
<comment type="similarity">
    <text evidence="14">Belongs to the ribose-phosphate pyrophosphokinase family. Class I subfamily.</text>
</comment>